<name>A0A2U1M5E2_ARTAN</name>
<evidence type="ECO:0000256" key="2">
    <source>
        <dbReference type="ARBA" id="ARBA00012411"/>
    </source>
</evidence>
<proteinExistence type="inferred from homology"/>
<dbReference type="OrthoDB" id="2396at2759"/>
<feature type="region of interest" description="Disordered" evidence="12">
    <location>
        <begin position="322"/>
        <end position="359"/>
    </location>
</feature>
<dbReference type="EMBL" id="PKPP01006445">
    <property type="protein sequence ID" value="PWA56466.1"/>
    <property type="molecule type" value="Genomic_DNA"/>
</dbReference>
<gene>
    <name evidence="14" type="ORF">CTI12_AA415520</name>
</gene>
<dbReference type="Pfam" id="PF00069">
    <property type="entry name" value="Pkinase"/>
    <property type="match status" value="1"/>
</dbReference>
<reference evidence="14 15" key="1">
    <citation type="journal article" date="2018" name="Mol. Plant">
        <title>The genome of Artemisia annua provides insight into the evolution of Asteraceae family and artemisinin biosynthesis.</title>
        <authorList>
            <person name="Shen Q."/>
            <person name="Zhang L."/>
            <person name="Liao Z."/>
            <person name="Wang S."/>
            <person name="Yan T."/>
            <person name="Shi P."/>
            <person name="Liu M."/>
            <person name="Fu X."/>
            <person name="Pan Q."/>
            <person name="Wang Y."/>
            <person name="Lv Z."/>
            <person name="Lu X."/>
            <person name="Zhang F."/>
            <person name="Jiang W."/>
            <person name="Ma Y."/>
            <person name="Chen M."/>
            <person name="Hao X."/>
            <person name="Li L."/>
            <person name="Tang Y."/>
            <person name="Lv G."/>
            <person name="Zhou Y."/>
            <person name="Sun X."/>
            <person name="Brodelius P.E."/>
            <person name="Rose J.K.C."/>
            <person name="Tang K."/>
        </authorList>
    </citation>
    <scope>NUCLEOTIDE SEQUENCE [LARGE SCALE GENOMIC DNA]</scope>
    <source>
        <strain evidence="15">cv. Huhao1</strain>
        <tissue evidence="14">Leaf</tissue>
    </source>
</reference>
<dbReference type="InterPro" id="IPR017441">
    <property type="entry name" value="Protein_kinase_ATP_BS"/>
</dbReference>
<keyword evidence="15" id="KW-1185">Reference proteome</keyword>
<keyword evidence="4" id="KW-0597">Phosphoprotein</keyword>
<evidence type="ECO:0000313" key="15">
    <source>
        <dbReference type="Proteomes" id="UP000245207"/>
    </source>
</evidence>
<keyword evidence="3" id="KW-0723">Serine/threonine-protein kinase</keyword>
<dbReference type="PROSITE" id="PS50011">
    <property type="entry name" value="PROTEIN_KINASE_DOM"/>
    <property type="match status" value="2"/>
</dbReference>
<dbReference type="Pfam" id="PF07714">
    <property type="entry name" value="PK_Tyr_Ser-Thr"/>
    <property type="match status" value="1"/>
</dbReference>
<comment type="catalytic activity">
    <reaction evidence="10">
        <text>L-seryl-[protein] + ATP = O-phospho-L-seryl-[protein] + ADP + H(+)</text>
        <dbReference type="Rhea" id="RHEA:17989"/>
        <dbReference type="Rhea" id="RHEA-COMP:9863"/>
        <dbReference type="Rhea" id="RHEA-COMP:11604"/>
        <dbReference type="ChEBI" id="CHEBI:15378"/>
        <dbReference type="ChEBI" id="CHEBI:29999"/>
        <dbReference type="ChEBI" id="CHEBI:30616"/>
        <dbReference type="ChEBI" id="CHEBI:83421"/>
        <dbReference type="ChEBI" id="CHEBI:456216"/>
        <dbReference type="EC" id="2.7.11.24"/>
    </reaction>
</comment>
<dbReference type="GO" id="GO:0004707">
    <property type="term" value="F:MAP kinase activity"/>
    <property type="evidence" value="ECO:0007669"/>
    <property type="project" value="UniProtKB-EC"/>
</dbReference>
<feature type="binding site" evidence="11">
    <location>
        <position position="63"/>
    </location>
    <ligand>
        <name>ATP</name>
        <dbReference type="ChEBI" id="CHEBI:30616"/>
    </ligand>
</feature>
<feature type="compositionally biased region" description="Polar residues" evidence="12">
    <location>
        <begin position="322"/>
        <end position="336"/>
    </location>
</feature>
<feature type="domain" description="Protein kinase" evidence="13">
    <location>
        <begin position="32"/>
        <end position="324"/>
    </location>
</feature>
<dbReference type="FunFam" id="3.30.200.20:FF:000046">
    <property type="entry name" value="Mitogen-activated protein kinase"/>
    <property type="match status" value="1"/>
</dbReference>
<protein>
    <recommendedName>
        <fullName evidence="2">mitogen-activated protein kinase</fullName>
        <ecNumber evidence="2">2.7.11.24</ecNumber>
    </recommendedName>
</protein>
<evidence type="ECO:0000256" key="3">
    <source>
        <dbReference type="ARBA" id="ARBA00022527"/>
    </source>
</evidence>
<evidence type="ECO:0000256" key="12">
    <source>
        <dbReference type="SAM" id="MobiDB-lite"/>
    </source>
</evidence>
<sequence length="792" mass="89089">MLAATGYEKEPELSQQCRHFEFAEILLATENFDESLVIGRGGFGKVYRGTIFNGSSTVIAAIKRLDSSSNQGTPEFWAEVEMLSKLRHCHLVSLFGYCNHEKEMILVYEYMPTGSLEDHLHKLATPISWLQRLKICIGTARGLDYLHTARWAQESIKKGSLKHIIDTGIRGEISPKCLKEFVRIAERCLHSDPKQRSTMAEVVVALMSVLTLQEKIDNSLQPAGRTVFGRMATMFSLPSIGENSEKFYEQLNFTCIRPPNYCHQKRIAVVISKSICNTDPNQLRAWEHLQMSYANSCVYSGLLKSEEWHSIRAEQVIDMLHPSSSRGDSNISSTRAGSITSKSSTGEGSSGKVLSGQGSADVESFNGYCEINRYKLEEVIGKGSSGVVCSAYDTHLGEKVAIKQITGIFENVSVATSILREIKLLRLLRHPDIVEVKNFLLPPSGREFKDIYLVFELMDSDLHQVIKANGDLTPEHHQFFLYQLLRGLKYLHTANVSHRDLHPKNILANADCRLKICDFGCARVAFKDQPTTVFWTDYIGSRWYRAPELCGSFYSKYTPAIDIWSIGCIFAEILSGRPLFPGKNVVHQLGQITDLLGTPSYENIAKIRNEKARGHLSSMRKKKPIPFPQTFPNADPLALRLLERMIAFQPRDRPSVEEALSDPYFKNVAKVDREPSSQPTSKLEFEFECRSNKKKDVRKLIYREILEYHPSKLKEFLDGAEPTGLMYPSVADQFKKKCALLDEHDGKGTMAAPLERQRSSSLPRACLLYSNAAAQGAVEVTNGLSKHSIKEV</sequence>
<feature type="binding site" evidence="11">
    <location>
        <position position="403"/>
    </location>
    <ligand>
        <name>ATP</name>
        <dbReference type="ChEBI" id="CHEBI:30616"/>
    </ligand>
</feature>
<dbReference type="SUPFAM" id="SSF56112">
    <property type="entry name" value="Protein kinase-like (PK-like)"/>
    <property type="match status" value="2"/>
</dbReference>
<evidence type="ECO:0000256" key="11">
    <source>
        <dbReference type="PROSITE-ProRule" id="PRU10141"/>
    </source>
</evidence>
<evidence type="ECO:0000256" key="4">
    <source>
        <dbReference type="ARBA" id="ARBA00022553"/>
    </source>
</evidence>
<dbReference type="FunFam" id="1.10.510.10:FF:000017">
    <property type="entry name" value="Mitogen-activated protein kinase"/>
    <property type="match status" value="1"/>
</dbReference>
<evidence type="ECO:0000256" key="6">
    <source>
        <dbReference type="ARBA" id="ARBA00022741"/>
    </source>
</evidence>
<dbReference type="Gene3D" id="3.30.200.20">
    <property type="entry name" value="Phosphorylase Kinase, domain 1"/>
    <property type="match status" value="2"/>
</dbReference>
<dbReference type="Gene3D" id="1.10.510.10">
    <property type="entry name" value="Transferase(Phosphotransferase) domain 1"/>
    <property type="match status" value="3"/>
</dbReference>
<feature type="compositionally biased region" description="Low complexity" evidence="12">
    <location>
        <begin position="337"/>
        <end position="352"/>
    </location>
</feature>
<dbReference type="CDD" id="cd07859">
    <property type="entry name" value="STKc_TDY_MAPK"/>
    <property type="match status" value="1"/>
</dbReference>
<dbReference type="FunFam" id="3.30.200.20:FF:000039">
    <property type="entry name" value="receptor-like protein kinase FERONIA"/>
    <property type="match status" value="1"/>
</dbReference>
<comment type="similarity">
    <text evidence="1">Belongs to the protein kinase superfamily. CMGC Ser/Thr protein kinase family. MAP kinase subfamily.</text>
</comment>
<dbReference type="InterPro" id="IPR000719">
    <property type="entry name" value="Prot_kinase_dom"/>
</dbReference>
<evidence type="ECO:0000256" key="7">
    <source>
        <dbReference type="ARBA" id="ARBA00022777"/>
    </source>
</evidence>
<organism evidence="14 15">
    <name type="scientific">Artemisia annua</name>
    <name type="common">Sweet wormwood</name>
    <dbReference type="NCBI Taxonomy" id="35608"/>
    <lineage>
        <taxon>Eukaryota</taxon>
        <taxon>Viridiplantae</taxon>
        <taxon>Streptophyta</taxon>
        <taxon>Embryophyta</taxon>
        <taxon>Tracheophyta</taxon>
        <taxon>Spermatophyta</taxon>
        <taxon>Magnoliopsida</taxon>
        <taxon>eudicotyledons</taxon>
        <taxon>Gunneridae</taxon>
        <taxon>Pentapetalae</taxon>
        <taxon>asterids</taxon>
        <taxon>campanulids</taxon>
        <taxon>Asterales</taxon>
        <taxon>Asteraceae</taxon>
        <taxon>Asteroideae</taxon>
        <taxon>Anthemideae</taxon>
        <taxon>Artemisiinae</taxon>
        <taxon>Artemisia</taxon>
    </lineage>
</organism>
<dbReference type="STRING" id="35608.A0A2U1M5E2"/>
<evidence type="ECO:0000256" key="5">
    <source>
        <dbReference type="ARBA" id="ARBA00022679"/>
    </source>
</evidence>
<dbReference type="EC" id="2.7.11.24" evidence="2"/>
<dbReference type="Proteomes" id="UP000245207">
    <property type="component" value="Unassembled WGS sequence"/>
</dbReference>
<evidence type="ECO:0000256" key="10">
    <source>
        <dbReference type="ARBA" id="ARBA00048312"/>
    </source>
</evidence>
<dbReference type="AlphaFoldDB" id="A0A2U1M5E2"/>
<dbReference type="InterPro" id="IPR001245">
    <property type="entry name" value="Ser-Thr/Tyr_kinase_cat_dom"/>
</dbReference>
<keyword evidence="8 11" id="KW-0067">ATP-binding</keyword>
<keyword evidence="5" id="KW-0808">Transferase</keyword>
<dbReference type="InterPro" id="IPR050117">
    <property type="entry name" value="MAPK"/>
</dbReference>
<evidence type="ECO:0000259" key="13">
    <source>
        <dbReference type="PROSITE" id="PS50011"/>
    </source>
</evidence>
<evidence type="ECO:0000256" key="8">
    <source>
        <dbReference type="ARBA" id="ARBA00022840"/>
    </source>
</evidence>
<accession>A0A2U1M5E2</accession>
<feature type="domain" description="Protein kinase" evidence="13">
    <location>
        <begin position="374"/>
        <end position="665"/>
    </location>
</feature>
<dbReference type="PROSITE" id="PS00107">
    <property type="entry name" value="PROTEIN_KINASE_ATP"/>
    <property type="match status" value="2"/>
</dbReference>
<dbReference type="InterPro" id="IPR011009">
    <property type="entry name" value="Kinase-like_dom_sf"/>
</dbReference>
<evidence type="ECO:0000256" key="9">
    <source>
        <dbReference type="ARBA" id="ARBA00047592"/>
    </source>
</evidence>
<keyword evidence="7 14" id="KW-0418">Kinase</keyword>
<dbReference type="GO" id="GO:0005524">
    <property type="term" value="F:ATP binding"/>
    <property type="evidence" value="ECO:0007669"/>
    <property type="project" value="UniProtKB-UniRule"/>
</dbReference>
<comment type="catalytic activity">
    <reaction evidence="9">
        <text>L-threonyl-[protein] + ATP = O-phospho-L-threonyl-[protein] + ADP + H(+)</text>
        <dbReference type="Rhea" id="RHEA:46608"/>
        <dbReference type="Rhea" id="RHEA-COMP:11060"/>
        <dbReference type="Rhea" id="RHEA-COMP:11605"/>
        <dbReference type="ChEBI" id="CHEBI:15378"/>
        <dbReference type="ChEBI" id="CHEBI:30013"/>
        <dbReference type="ChEBI" id="CHEBI:30616"/>
        <dbReference type="ChEBI" id="CHEBI:61977"/>
        <dbReference type="ChEBI" id="CHEBI:456216"/>
        <dbReference type="EC" id="2.7.11.24"/>
    </reaction>
</comment>
<keyword evidence="6 11" id="KW-0547">Nucleotide-binding</keyword>
<evidence type="ECO:0000256" key="1">
    <source>
        <dbReference type="ARBA" id="ARBA00008832"/>
    </source>
</evidence>
<dbReference type="PANTHER" id="PTHR24055">
    <property type="entry name" value="MITOGEN-ACTIVATED PROTEIN KINASE"/>
    <property type="match status" value="1"/>
</dbReference>
<evidence type="ECO:0000313" key="14">
    <source>
        <dbReference type="EMBL" id="PWA56466.1"/>
    </source>
</evidence>
<comment type="caution">
    <text evidence="14">The sequence shown here is derived from an EMBL/GenBank/DDBJ whole genome shotgun (WGS) entry which is preliminary data.</text>
</comment>